<accession>A0ABR6RA71</accession>
<name>A0ABR6RA71_9BURK</name>
<evidence type="ECO:0000256" key="1">
    <source>
        <dbReference type="SAM" id="SignalP"/>
    </source>
</evidence>
<feature type="chain" id="PRO_5045674893" description="Ig-like domain-containing protein" evidence="1">
    <location>
        <begin position="36"/>
        <end position="217"/>
    </location>
</feature>
<reference evidence="2 3" key="1">
    <citation type="submission" date="2020-08" db="EMBL/GenBank/DDBJ databases">
        <title>Functional genomics of gut bacteria from endangered species of beetles.</title>
        <authorList>
            <person name="Carlos-Shanley C."/>
        </authorList>
    </citation>
    <scope>NUCLEOTIDE SEQUENCE [LARGE SCALE GENOMIC DNA]</scope>
    <source>
        <strain evidence="2 3">S00124</strain>
    </source>
</reference>
<evidence type="ECO:0000313" key="2">
    <source>
        <dbReference type="EMBL" id="MBB6576050.1"/>
    </source>
</evidence>
<dbReference type="RefSeq" id="WP_233464173.1">
    <property type="nucleotide sequence ID" value="NZ_JACHKZ010000001.1"/>
</dbReference>
<dbReference type="EMBL" id="JACHKZ010000001">
    <property type="protein sequence ID" value="MBB6576050.1"/>
    <property type="molecule type" value="Genomic_DNA"/>
</dbReference>
<evidence type="ECO:0000313" key="3">
    <source>
        <dbReference type="Proteomes" id="UP000562492"/>
    </source>
</evidence>
<protein>
    <recommendedName>
        <fullName evidence="4">Ig-like domain-containing protein</fullName>
    </recommendedName>
</protein>
<evidence type="ECO:0008006" key="4">
    <source>
        <dbReference type="Google" id="ProtNLM"/>
    </source>
</evidence>
<comment type="caution">
    <text evidence="2">The sequence shown here is derived from an EMBL/GenBank/DDBJ whole genome shotgun (WGS) entry which is preliminary data.</text>
</comment>
<dbReference type="PROSITE" id="PS51257">
    <property type="entry name" value="PROKAR_LIPOPROTEIN"/>
    <property type="match status" value="1"/>
</dbReference>
<keyword evidence="1" id="KW-0732">Signal</keyword>
<sequence>MRAAALLTAAPERVRAPLAAGLALLACGSTAPANAVITTVTDTGSTYAISLQVGSSSAIDTVQFNVTGNNVGLTPAPVTGTPAIDISVVPTRPANSDSAARPVTLQVDSTAGLTCQSASCGTTIIPFNKISWTVSNSSGGSAGDIQNGQFNGAANQQIASFNANATYCSFPIIIFCLSWVYQSNTMNATRLTFTYANDVIYPAGSYKGTVYFTASMQ</sequence>
<proteinExistence type="predicted"/>
<feature type="signal peptide" evidence="1">
    <location>
        <begin position="1"/>
        <end position="35"/>
    </location>
</feature>
<gene>
    <name evidence="2" type="ORF">HNP33_000098</name>
</gene>
<organism evidence="2 3">
    <name type="scientific">Comamonas odontotermitis</name>
    <dbReference type="NCBI Taxonomy" id="379895"/>
    <lineage>
        <taxon>Bacteria</taxon>
        <taxon>Pseudomonadati</taxon>
        <taxon>Pseudomonadota</taxon>
        <taxon>Betaproteobacteria</taxon>
        <taxon>Burkholderiales</taxon>
        <taxon>Comamonadaceae</taxon>
        <taxon>Comamonas</taxon>
    </lineage>
</organism>
<dbReference type="Proteomes" id="UP000562492">
    <property type="component" value="Unassembled WGS sequence"/>
</dbReference>
<keyword evidence="3" id="KW-1185">Reference proteome</keyword>